<dbReference type="EMBL" id="JAJAQI010000067">
    <property type="protein sequence ID" value="MCB4825135.1"/>
    <property type="molecule type" value="Genomic_DNA"/>
</dbReference>
<reference evidence="2" key="1">
    <citation type="submission" date="2021-10" db="EMBL/GenBank/DDBJ databases">
        <title>Roseicella aerolatum sp. nov., isolated from aerosols of e-waste dismantling site.</title>
        <authorList>
            <person name="Qin T."/>
        </authorList>
    </citation>
    <scope>NUCLEOTIDE SEQUENCE</scope>
    <source>
        <strain evidence="2">GB24</strain>
    </source>
</reference>
<proteinExistence type="predicted"/>
<dbReference type="InterPro" id="IPR012899">
    <property type="entry name" value="LTXXQ"/>
</dbReference>
<comment type="caution">
    <text evidence="2">The sequence shown here is derived from an EMBL/GenBank/DDBJ whole genome shotgun (WGS) entry which is preliminary data.</text>
</comment>
<accession>A0A9X1IIA7</accession>
<dbReference type="Proteomes" id="UP001139311">
    <property type="component" value="Unassembled WGS sequence"/>
</dbReference>
<dbReference type="RefSeq" id="WP_226613846.1">
    <property type="nucleotide sequence ID" value="NZ_JAJAQI010000067.1"/>
</dbReference>
<dbReference type="AlphaFoldDB" id="A0A9X1IIA7"/>
<sequence length="322" mass="33532">MGAPPDFGKIKTPCVRNAWFAVRQALFARPSRHSARTKRDETCAINERTHAMRMPPAFLACITLAAVAAGPRIVQARTEPQPLHLAMMDMMPMGGGQMPPSPAAQAPAAGGMPGMMGDDAMRMGPGAQGQAPAGMPGMSNSATGALQGQAPMAMVPMGTMQMPEGGGTVVVMCPMMAMMQGMMRMGGGPQAGAMPAQPPAAPGAGMSMPGGNPSGSAQRLEGRIAQMRAELRITDAQAAAWDAFAAALRAGREHLDAARDALHGANTAADPMARLVGYENHIAARLEAIRTTRLAFNALFAQLDDAQKRIATTLMLPFIGTF</sequence>
<evidence type="ECO:0000313" key="2">
    <source>
        <dbReference type="EMBL" id="MCB4825135.1"/>
    </source>
</evidence>
<evidence type="ECO:0000256" key="1">
    <source>
        <dbReference type="SAM" id="MobiDB-lite"/>
    </source>
</evidence>
<dbReference type="Pfam" id="PF07813">
    <property type="entry name" value="LTXXQ"/>
    <property type="match status" value="1"/>
</dbReference>
<feature type="compositionally biased region" description="Low complexity" evidence="1">
    <location>
        <begin position="125"/>
        <end position="138"/>
    </location>
</feature>
<keyword evidence="3" id="KW-1185">Reference proteome</keyword>
<organism evidence="2 3">
    <name type="scientific">Roseicella aerolata</name>
    <dbReference type="NCBI Taxonomy" id="2883479"/>
    <lineage>
        <taxon>Bacteria</taxon>
        <taxon>Pseudomonadati</taxon>
        <taxon>Pseudomonadota</taxon>
        <taxon>Alphaproteobacteria</taxon>
        <taxon>Acetobacterales</taxon>
        <taxon>Roseomonadaceae</taxon>
        <taxon>Roseicella</taxon>
    </lineage>
</organism>
<name>A0A9X1IIA7_9PROT</name>
<evidence type="ECO:0000313" key="3">
    <source>
        <dbReference type="Proteomes" id="UP001139311"/>
    </source>
</evidence>
<gene>
    <name evidence="2" type="ORF">LHA35_25760</name>
</gene>
<feature type="region of interest" description="Disordered" evidence="1">
    <location>
        <begin position="125"/>
        <end position="144"/>
    </location>
</feature>
<protein>
    <submittedName>
        <fullName evidence="2">Spy/CpxP family protein refolding chaperone</fullName>
    </submittedName>
</protein>
<dbReference type="GO" id="GO:0042597">
    <property type="term" value="C:periplasmic space"/>
    <property type="evidence" value="ECO:0007669"/>
    <property type="project" value="InterPro"/>
</dbReference>